<dbReference type="InterPro" id="IPR043128">
    <property type="entry name" value="Rev_trsase/Diguanyl_cyclase"/>
</dbReference>
<dbReference type="EMBL" id="PYEP01000004">
    <property type="protein sequence ID" value="PSN07572.1"/>
    <property type="molecule type" value="Genomic_DNA"/>
</dbReference>
<accession>A0A2P8VJ53</accession>
<comment type="subcellular location">
    <subcellularLocation>
        <location evidence="1">Cell membrane</location>
        <topology evidence="1">Multi-pass membrane protein</topology>
    </subcellularLocation>
</comment>
<dbReference type="InterPro" id="IPR029787">
    <property type="entry name" value="Nucleotide_cyclase"/>
</dbReference>
<protein>
    <recommendedName>
        <fullName evidence="7">EAL domain-containing protein</fullName>
    </recommendedName>
</protein>
<feature type="transmembrane region" description="Helical" evidence="6">
    <location>
        <begin position="42"/>
        <end position="69"/>
    </location>
</feature>
<dbReference type="STRING" id="1388748.GCA_000463155_02204"/>
<dbReference type="GO" id="GO:0071111">
    <property type="term" value="F:cyclic-guanylate-specific phosphodiesterase activity"/>
    <property type="evidence" value="ECO:0007669"/>
    <property type="project" value="InterPro"/>
</dbReference>
<evidence type="ECO:0000256" key="5">
    <source>
        <dbReference type="ARBA" id="ARBA00023136"/>
    </source>
</evidence>
<evidence type="ECO:0000256" key="3">
    <source>
        <dbReference type="ARBA" id="ARBA00022692"/>
    </source>
</evidence>
<dbReference type="SUPFAM" id="SSF55073">
    <property type="entry name" value="Nucleotide cyclase"/>
    <property type="match status" value="1"/>
</dbReference>
<dbReference type="CDD" id="cd01948">
    <property type="entry name" value="EAL"/>
    <property type="match status" value="1"/>
</dbReference>
<organism evidence="8 9">
    <name type="scientific">Siccibacter turicensis</name>
    <dbReference type="NCBI Taxonomy" id="357233"/>
    <lineage>
        <taxon>Bacteria</taxon>
        <taxon>Pseudomonadati</taxon>
        <taxon>Pseudomonadota</taxon>
        <taxon>Gammaproteobacteria</taxon>
        <taxon>Enterobacterales</taxon>
        <taxon>Enterobacteriaceae</taxon>
        <taxon>Siccibacter</taxon>
    </lineage>
</organism>
<dbReference type="PROSITE" id="PS50883">
    <property type="entry name" value="EAL"/>
    <property type="match status" value="1"/>
</dbReference>
<dbReference type="InterPro" id="IPR050706">
    <property type="entry name" value="Cyclic-di-GMP_PDE-like"/>
</dbReference>
<proteinExistence type="predicted"/>
<dbReference type="Pfam" id="PF05231">
    <property type="entry name" value="MASE1"/>
    <property type="match status" value="1"/>
</dbReference>
<feature type="transmembrane region" description="Helical" evidence="6">
    <location>
        <begin position="210"/>
        <end position="228"/>
    </location>
</feature>
<name>A0A2P8VJ53_9ENTR</name>
<dbReference type="AlphaFoldDB" id="A0A2P8VJ53"/>
<evidence type="ECO:0000313" key="9">
    <source>
        <dbReference type="Proteomes" id="UP000240212"/>
    </source>
</evidence>
<dbReference type="PANTHER" id="PTHR33121:SF74">
    <property type="entry name" value="CYCLIC DI-GMP PHOSPHODIESTERASE PDEA-RELATED"/>
    <property type="match status" value="1"/>
</dbReference>
<feature type="transmembrane region" description="Helical" evidence="6">
    <location>
        <begin position="260"/>
        <end position="281"/>
    </location>
</feature>
<dbReference type="SUPFAM" id="SSF141868">
    <property type="entry name" value="EAL domain-like"/>
    <property type="match status" value="1"/>
</dbReference>
<dbReference type="InterPro" id="IPR035919">
    <property type="entry name" value="EAL_sf"/>
</dbReference>
<evidence type="ECO:0000259" key="7">
    <source>
        <dbReference type="PROSITE" id="PS50883"/>
    </source>
</evidence>
<dbReference type="RefSeq" id="WP_106877214.1">
    <property type="nucleotide sequence ID" value="NZ_PYEP01000004.1"/>
</dbReference>
<feature type="transmembrane region" description="Helical" evidence="6">
    <location>
        <begin position="123"/>
        <end position="147"/>
    </location>
</feature>
<evidence type="ECO:0000256" key="6">
    <source>
        <dbReference type="SAM" id="Phobius"/>
    </source>
</evidence>
<dbReference type="Gene3D" id="3.20.20.450">
    <property type="entry name" value="EAL domain"/>
    <property type="match status" value="1"/>
</dbReference>
<gene>
    <name evidence="8" type="ORF">C7G83_10585</name>
</gene>
<evidence type="ECO:0000256" key="2">
    <source>
        <dbReference type="ARBA" id="ARBA00022475"/>
    </source>
</evidence>
<feature type="transmembrane region" description="Helical" evidence="6">
    <location>
        <begin position="81"/>
        <end position="102"/>
    </location>
</feature>
<evidence type="ECO:0000313" key="8">
    <source>
        <dbReference type="EMBL" id="PSN07572.1"/>
    </source>
</evidence>
<keyword evidence="3 6" id="KW-0812">Transmembrane</keyword>
<dbReference type="OrthoDB" id="5900110at2"/>
<dbReference type="SMART" id="SM00267">
    <property type="entry name" value="GGDEF"/>
    <property type="match status" value="1"/>
</dbReference>
<evidence type="ECO:0000256" key="4">
    <source>
        <dbReference type="ARBA" id="ARBA00022989"/>
    </source>
</evidence>
<reference evidence="8 9" key="1">
    <citation type="submission" date="2018-03" db="EMBL/GenBank/DDBJ databases">
        <title>Draft genome sequence of the first documented clinical Siccibacter turicensis isolate in Austria.</title>
        <authorList>
            <person name="Lepuschitz S."/>
            <person name="Pekard-Amenitsch S."/>
            <person name="Haunold R."/>
            <person name="Schill S."/>
            <person name="Mach R."/>
            <person name="Allerberger F."/>
            <person name="Ruppitsch W."/>
            <person name="Forsythe S.J."/>
        </authorList>
    </citation>
    <scope>NUCLEOTIDE SEQUENCE [LARGE SCALE GENOMIC DNA]</scope>
    <source>
        <strain evidence="8 9">6100069499-17</strain>
    </source>
</reference>
<dbReference type="InterPro" id="IPR007895">
    <property type="entry name" value="MASE1"/>
</dbReference>
<sequence length="730" mass="82713">MTSKHYNSLKATLIAFLLCAIFLPFARLIAPRAIIEGQALYLAWLPLSVMLALMLIFGRRAIAGIIITLALVNYNEWQLSFMQNAVLVACQAVPLFLCCALVRLMLGTRWRVGLPNKWMGVRIFWLGFVAPGVMKLAMVLAGRWVTFPDAIASYFVSESVLFRIVDTLSLIVASLIFTMAFYFPLRMILTPRYARTLWRACLVPCFSRKNRHFVMGWLIVLSTLLIFLCSPHHAKLFSGYLVPAIFVVFTMGIRRLGHRLILFCWAISAWLLLTWNYNFLLGMKSEYALSFVLSVFVSFTICMLYMTNIFRRSAWVTRLWQEQALTDPLTQLPNLRALERSLIQSQTPWLCCLRMNNLEFLSRHYGMMMRVHCKVTINQLLQPWLQEGECVFQLPGNELLISLTGPAPEARLSHIVDLLNSQKICWNNNWLEIEFSAAWAVADTDVASLQPMLGQLSYLAEQASAGDRVLSLNARQAVVTGQTSGQVLMLQKVKRALDEGSVMLYAQPIVDAGGQGYHEILSRLVCDGEMLTPDRFIPIIAQFNLSDRFDLLVVETMLAWLQAHPHTGSGARFSVNLMPFTLMRKDTAQHIITLFRRYAVPIAHVIVEITEEQAFSHSETSIQNITVLREAGFKIAIDDFGTGYANYERLKRLQANIIKIDGCFVKDILTDSMDAMIVKSICEMARVKSLCVVAEYVETAAQRDLLLSLGVDYLQGWYTGKPQPLVELRP</sequence>
<feature type="transmembrane region" description="Helical" evidence="6">
    <location>
        <begin position="12"/>
        <end position="30"/>
    </location>
</feature>
<feature type="transmembrane region" description="Helical" evidence="6">
    <location>
        <begin position="287"/>
        <end position="306"/>
    </location>
</feature>
<comment type="caution">
    <text evidence="8">The sequence shown here is derived from an EMBL/GenBank/DDBJ whole genome shotgun (WGS) entry which is preliminary data.</text>
</comment>
<keyword evidence="9" id="KW-1185">Reference proteome</keyword>
<evidence type="ECO:0000256" key="1">
    <source>
        <dbReference type="ARBA" id="ARBA00004651"/>
    </source>
</evidence>
<keyword evidence="2" id="KW-1003">Cell membrane</keyword>
<feature type="transmembrane region" description="Helical" evidence="6">
    <location>
        <begin position="167"/>
        <end position="189"/>
    </location>
</feature>
<dbReference type="InterPro" id="IPR001633">
    <property type="entry name" value="EAL_dom"/>
</dbReference>
<dbReference type="InterPro" id="IPR000160">
    <property type="entry name" value="GGDEF_dom"/>
</dbReference>
<dbReference type="Proteomes" id="UP000240212">
    <property type="component" value="Unassembled WGS sequence"/>
</dbReference>
<dbReference type="Gene3D" id="3.30.70.270">
    <property type="match status" value="1"/>
</dbReference>
<dbReference type="SMART" id="SM00052">
    <property type="entry name" value="EAL"/>
    <property type="match status" value="1"/>
</dbReference>
<dbReference type="GO" id="GO:0005886">
    <property type="term" value="C:plasma membrane"/>
    <property type="evidence" value="ECO:0007669"/>
    <property type="project" value="UniProtKB-SubCell"/>
</dbReference>
<keyword evidence="4 6" id="KW-1133">Transmembrane helix</keyword>
<feature type="domain" description="EAL" evidence="7">
    <location>
        <begin position="486"/>
        <end position="730"/>
    </location>
</feature>
<dbReference type="Pfam" id="PF00563">
    <property type="entry name" value="EAL"/>
    <property type="match status" value="1"/>
</dbReference>
<keyword evidence="5 6" id="KW-0472">Membrane</keyword>
<feature type="transmembrane region" description="Helical" evidence="6">
    <location>
        <begin position="234"/>
        <end position="253"/>
    </location>
</feature>
<dbReference type="PANTHER" id="PTHR33121">
    <property type="entry name" value="CYCLIC DI-GMP PHOSPHODIESTERASE PDEF"/>
    <property type="match status" value="1"/>
</dbReference>